<keyword evidence="5" id="KW-0812">Transmembrane</keyword>
<dbReference type="STRING" id="1760988.SAMN02949497_3831"/>
<keyword evidence="3 4" id="KW-0802">TPR repeat</keyword>
<dbReference type="SUPFAM" id="SSF48452">
    <property type="entry name" value="TPR-like"/>
    <property type="match status" value="1"/>
</dbReference>
<dbReference type="GO" id="GO:0016491">
    <property type="term" value="F:oxidoreductase activity"/>
    <property type="evidence" value="ECO:0007669"/>
    <property type="project" value="TreeGrafter"/>
</dbReference>
<dbReference type="Pfam" id="PF14559">
    <property type="entry name" value="TPR_19"/>
    <property type="match status" value="1"/>
</dbReference>
<dbReference type="PANTHER" id="PTHR35038">
    <property type="entry name" value="DISSIMILATORY SULFITE REDUCTASE SIRA"/>
    <property type="match status" value="1"/>
</dbReference>
<evidence type="ECO:0000259" key="7">
    <source>
        <dbReference type="Pfam" id="PF13435"/>
    </source>
</evidence>
<proteinExistence type="predicted"/>
<dbReference type="InterPro" id="IPR013105">
    <property type="entry name" value="TPR_2"/>
</dbReference>
<keyword evidence="2" id="KW-0677">Repeat</keyword>
<dbReference type="InterPro" id="IPR051829">
    <property type="entry name" value="Multiheme_Cytochr_ET"/>
</dbReference>
<keyword evidence="5" id="KW-1133">Transmembrane helix</keyword>
<dbReference type="Pfam" id="PF07719">
    <property type="entry name" value="TPR_2"/>
    <property type="match status" value="1"/>
</dbReference>
<name>A0A1Y6D6H5_9GAMM</name>
<dbReference type="RefSeq" id="WP_085215322.1">
    <property type="nucleotide sequence ID" value="NZ_FXAM01000001.1"/>
</dbReference>
<keyword evidence="5" id="KW-0472">Membrane</keyword>
<accession>A0A1Y6D6H5</accession>
<evidence type="ECO:0000256" key="3">
    <source>
        <dbReference type="ARBA" id="ARBA00022803"/>
    </source>
</evidence>
<dbReference type="Pfam" id="PF13646">
    <property type="entry name" value="HEAT_2"/>
    <property type="match status" value="1"/>
</dbReference>
<dbReference type="InterPro" id="IPR011989">
    <property type="entry name" value="ARM-like"/>
</dbReference>
<dbReference type="Pfam" id="PF13435">
    <property type="entry name" value="Cytochrome_C554"/>
    <property type="match status" value="2"/>
</dbReference>
<evidence type="ECO:0000256" key="1">
    <source>
        <dbReference type="ARBA" id="ARBA00022729"/>
    </source>
</evidence>
<dbReference type="Gene3D" id="1.25.10.10">
    <property type="entry name" value="Leucine-rich Repeat Variant"/>
    <property type="match status" value="1"/>
</dbReference>
<evidence type="ECO:0000256" key="2">
    <source>
        <dbReference type="ARBA" id="ARBA00022737"/>
    </source>
</evidence>
<dbReference type="Pfam" id="PF09699">
    <property type="entry name" value="Paired_CXXCH_1"/>
    <property type="match status" value="1"/>
</dbReference>
<gene>
    <name evidence="8" type="ORF">SAMN02949497_3831</name>
</gene>
<dbReference type="InterPro" id="IPR019734">
    <property type="entry name" value="TPR_rpt"/>
</dbReference>
<dbReference type="Proteomes" id="UP000192923">
    <property type="component" value="Unassembled WGS sequence"/>
</dbReference>
<evidence type="ECO:0000256" key="4">
    <source>
        <dbReference type="PROSITE-ProRule" id="PRU00339"/>
    </source>
</evidence>
<feature type="repeat" description="TPR" evidence="4">
    <location>
        <begin position="670"/>
        <end position="703"/>
    </location>
</feature>
<dbReference type="InterPro" id="IPR011990">
    <property type="entry name" value="TPR-like_helical_dom_sf"/>
</dbReference>
<evidence type="ECO:0000313" key="9">
    <source>
        <dbReference type="Proteomes" id="UP000192923"/>
    </source>
</evidence>
<dbReference type="SUPFAM" id="SSF48695">
    <property type="entry name" value="Multiheme cytochromes"/>
    <property type="match status" value="1"/>
</dbReference>
<dbReference type="InterPro" id="IPR010177">
    <property type="entry name" value="Paired_CXXCH_1"/>
</dbReference>
<feature type="domain" description="Cytochrome c-552/4" evidence="7">
    <location>
        <begin position="58"/>
        <end position="84"/>
    </location>
</feature>
<evidence type="ECO:0000256" key="5">
    <source>
        <dbReference type="SAM" id="Phobius"/>
    </source>
</evidence>
<dbReference type="Gene3D" id="1.10.1130.10">
    <property type="entry name" value="Flavocytochrome C3, Chain A"/>
    <property type="match status" value="2"/>
</dbReference>
<dbReference type="InterPro" id="IPR023155">
    <property type="entry name" value="Cyt_c-552/4"/>
</dbReference>
<reference evidence="8 9" key="1">
    <citation type="submission" date="2016-12" db="EMBL/GenBank/DDBJ databases">
        <authorList>
            <person name="Song W.-J."/>
            <person name="Kurnit D.M."/>
        </authorList>
    </citation>
    <scope>NUCLEOTIDE SEQUENCE [LARGE SCALE GENOMIC DNA]</scope>
    <source>
        <strain evidence="8 9">175</strain>
    </source>
</reference>
<dbReference type="SMART" id="SM00028">
    <property type="entry name" value="TPR"/>
    <property type="match status" value="4"/>
</dbReference>
<keyword evidence="9" id="KW-1185">Reference proteome</keyword>
<dbReference type="OrthoDB" id="9814800at2"/>
<organism evidence="8 9">
    <name type="scientific">Methylomagnum ishizawai</name>
    <dbReference type="NCBI Taxonomy" id="1760988"/>
    <lineage>
        <taxon>Bacteria</taxon>
        <taxon>Pseudomonadati</taxon>
        <taxon>Pseudomonadota</taxon>
        <taxon>Gammaproteobacteria</taxon>
        <taxon>Methylococcales</taxon>
        <taxon>Methylococcaceae</taxon>
        <taxon>Methylomagnum</taxon>
    </lineage>
</organism>
<dbReference type="AlphaFoldDB" id="A0A1Y6D6H5"/>
<keyword evidence="1" id="KW-0732">Signal</keyword>
<dbReference type="PANTHER" id="PTHR35038:SF8">
    <property type="entry name" value="C-TYPE POLYHEME CYTOCHROME OMCC"/>
    <property type="match status" value="1"/>
</dbReference>
<evidence type="ECO:0000259" key="6">
    <source>
        <dbReference type="Pfam" id="PF09699"/>
    </source>
</evidence>
<dbReference type="InterPro" id="IPR036280">
    <property type="entry name" value="Multihaem_cyt_sf"/>
</dbReference>
<evidence type="ECO:0000313" key="8">
    <source>
        <dbReference type="EMBL" id="SMF96433.1"/>
    </source>
</evidence>
<sequence length="753" mass="82306">MPIKHTRFFWLPVGALALAVILALYWAIPGRQGPAPNPPASSNPSAPPAPPEFVGRAACAACHAEQDRLWQGSHHDRAMQAADEQTVLGDFNGAIFSKDGVTSRFFRRDGRFWINTDGPDGQLADFEIQYTFGFTPLQQYLVALPGGRLQALSIAWDSRPLAQGGQRWFHLYPNEKIDHTDPLHWTRFSQNWNYMCAECHSTDFQKHYDPASHGYHSTWSEIDVSCEACHGPGSRHVAWAGNKDGNSPPDDGTLGLVFHLDERRGVHWNIDPATGQATRSQPRATAQEIETCARCHARRGQWFADYRHGQPLLDTHLPALLQAGLYHPDGQIDGEVYEYGSFLQSRMYRAGVTCSDCHQPHSLKLRAEGDGVCLQCHAAGKYASTGHHHHREDSPGARCVECHMPAKTYMGVDPRRDHGFRIPRPALSAKLGTPNACANCHDKRPARWAADPLRHWYGHDPQGYQTYAAALSAARRGGVEAEAGLIALLGKPDQPAIAKATAAAELGRWLSPDSLPSLLDALGHADPLVRAGALQALEPLPPEQRWQVAHGLLRDPVRAVRALAAEALAGMPVDQLPPEDQAALRRASTEYLASLRLNADEPGAQVNLGNWHAAKGEVEEAERAYREALKLDPGWVPAYVNLADLYRQTERDGAGEAVLREGLMQQPEAAALHHSLGLLAIRRHDLAAALASLKRAVALAPGDTAAIYAYAMALDSSGQHRAAEKMVEAGLKQAPGDRALNQLRSLWKAAGTP</sequence>
<dbReference type="PROSITE" id="PS50005">
    <property type="entry name" value="TPR"/>
    <property type="match status" value="2"/>
</dbReference>
<feature type="domain" description="Cytochrome c-552/4" evidence="7">
    <location>
        <begin position="192"/>
        <end position="231"/>
    </location>
</feature>
<feature type="domain" description="Doubled CXXCH motif" evidence="6">
    <location>
        <begin position="353"/>
        <end position="380"/>
    </location>
</feature>
<dbReference type="Gene3D" id="1.25.40.10">
    <property type="entry name" value="Tetratricopeptide repeat domain"/>
    <property type="match status" value="2"/>
</dbReference>
<protein>
    <submittedName>
        <fullName evidence="8">Flp pilus assembly protein TadD, contains TPR repeats</fullName>
    </submittedName>
</protein>
<dbReference type="EMBL" id="FXAM01000001">
    <property type="protein sequence ID" value="SMF96433.1"/>
    <property type="molecule type" value="Genomic_DNA"/>
</dbReference>
<feature type="repeat" description="TPR" evidence="4">
    <location>
        <begin position="602"/>
        <end position="635"/>
    </location>
</feature>
<feature type="transmembrane region" description="Helical" evidence="5">
    <location>
        <begin position="7"/>
        <end position="28"/>
    </location>
</feature>